<comment type="similarity">
    <text evidence="1">Belongs to the ROK (NagC/XylR) family.</text>
</comment>
<dbReference type="InterPro" id="IPR000600">
    <property type="entry name" value="ROK"/>
</dbReference>
<accession>A0A8J3IY75</accession>
<dbReference type="Gene3D" id="3.30.420.40">
    <property type="match status" value="2"/>
</dbReference>
<feature type="domain" description="HTH marR-type" evidence="2">
    <location>
        <begin position="16"/>
        <end position="59"/>
    </location>
</feature>
<proteinExistence type="inferred from homology"/>
<dbReference type="PANTHER" id="PTHR18964">
    <property type="entry name" value="ROK (REPRESSOR, ORF, KINASE) FAMILY"/>
    <property type="match status" value="1"/>
</dbReference>
<gene>
    <name evidence="3" type="ORF">Aru02nite_18540</name>
</gene>
<dbReference type="Pfam" id="PF00480">
    <property type="entry name" value="ROK"/>
    <property type="match status" value="1"/>
</dbReference>
<evidence type="ECO:0000259" key="2">
    <source>
        <dbReference type="Pfam" id="PF12802"/>
    </source>
</evidence>
<dbReference type="EMBL" id="BOMB01000010">
    <property type="protein sequence ID" value="GID10965.1"/>
    <property type="molecule type" value="Genomic_DNA"/>
</dbReference>
<dbReference type="InterPro" id="IPR000835">
    <property type="entry name" value="HTH_MarR-typ"/>
</dbReference>
<dbReference type="Gene3D" id="1.10.10.10">
    <property type="entry name" value="Winged helix-like DNA-binding domain superfamily/Winged helix DNA-binding domain"/>
    <property type="match status" value="1"/>
</dbReference>
<dbReference type="SUPFAM" id="SSF46785">
    <property type="entry name" value="Winged helix' DNA-binding domain"/>
    <property type="match status" value="1"/>
</dbReference>
<dbReference type="SUPFAM" id="SSF53067">
    <property type="entry name" value="Actin-like ATPase domain"/>
    <property type="match status" value="1"/>
</dbReference>
<reference evidence="3" key="1">
    <citation type="submission" date="2021-01" db="EMBL/GenBank/DDBJ databases">
        <title>Whole genome shotgun sequence of Actinocatenispora rupis NBRC 107355.</title>
        <authorList>
            <person name="Komaki H."/>
            <person name="Tamura T."/>
        </authorList>
    </citation>
    <scope>NUCLEOTIDE SEQUENCE</scope>
    <source>
        <strain evidence="3">NBRC 107355</strain>
    </source>
</reference>
<dbReference type="AlphaFoldDB" id="A0A8J3IY75"/>
<dbReference type="InterPro" id="IPR011991">
    <property type="entry name" value="ArsR-like_HTH"/>
</dbReference>
<dbReference type="PANTHER" id="PTHR18964:SF149">
    <property type="entry name" value="BIFUNCTIONAL UDP-N-ACETYLGLUCOSAMINE 2-EPIMERASE_N-ACETYLMANNOSAMINE KINASE"/>
    <property type="match status" value="1"/>
</dbReference>
<dbReference type="InterPro" id="IPR036388">
    <property type="entry name" value="WH-like_DNA-bd_sf"/>
</dbReference>
<evidence type="ECO:0000313" key="4">
    <source>
        <dbReference type="Proteomes" id="UP000612808"/>
    </source>
</evidence>
<dbReference type="Pfam" id="PF12802">
    <property type="entry name" value="MarR_2"/>
    <property type="match status" value="1"/>
</dbReference>
<dbReference type="CDD" id="cd23763">
    <property type="entry name" value="ASKHA_ATPase_ROK"/>
    <property type="match status" value="1"/>
</dbReference>
<evidence type="ECO:0000313" key="3">
    <source>
        <dbReference type="EMBL" id="GID10965.1"/>
    </source>
</evidence>
<keyword evidence="4" id="KW-1185">Reference proteome</keyword>
<dbReference type="InterPro" id="IPR036390">
    <property type="entry name" value="WH_DNA-bd_sf"/>
</dbReference>
<evidence type="ECO:0000256" key="1">
    <source>
        <dbReference type="ARBA" id="ARBA00006479"/>
    </source>
</evidence>
<dbReference type="CDD" id="cd00090">
    <property type="entry name" value="HTH_ARSR"/>
    <property type="match status" value="1"/>
</dbReference>
<dbReference type="GO" id="GO:0003700">
    <property type="term" value="F:DNA-binding transcription factor activity"/>
    <property type="evidence" value="ECO:0007669"/>
    <property type="project" value="InterPro"/>
</dbReference>
<protein>
    <recommendedName>
        <fullName evidence="2">HTH marR-type domain-containing protein</fullName>
    </recommendedName>
</protein>
<organism evidence="3 4">
    <name type="scientific">Actinocatenispora rupis</name>
    <dbReference type="NCBI Taxonomy" id="519421"/>
    <lineage>
        <taxon>Bacteria</taxon>
        <taxon>Bacillati</taxon>
        <taxon>Actinomycetota</taxon>
        <taxon>Actinomycetes</taxon>
        <taxon>Micromonosporales</taxon>
        <taxon>Micromonosporaceae</taxon>
        <taxon>Actinocatenispora</taxon>
    </lineage>
</organism>
<dbReference type="InterPro" id="IPR043129">
    <property type="entry name" value="ATPase_NBD"/>
</dbReference>
<sequence>MRDGSPRVLRAMNERAALYALLDAGPMSRVELERAIGLSKPAAADVLARLERDGLVRRAGRSTSSGPGPQAQLWHLVATTGYAVGVDVTATAMDAAVADLTGTVVGTYRTDWPGGTDDDPTATLRTVVGAALRAGGVRWRDVRHAVVGVPGSVDPDTGRLEYAPHLPGFTGFDVRARVRSRLRVPATVENDVNLVAVDELTRGRAAGRRSVLLLWMDRGVAAGLILDGHLVRGSRGGAGEIDRVPMPGGRLVRELVSASAVRALGAESGVPGDDAAAVVRAAFGAAAGAFRGELADRITAVLAMSVAALDPELVVLAGGIGYAGGDELAALVSDRLGTILKQRPTVASGTGGAEAVRHGALQAALRQARETVLGRGAPVSTVDSPERAVTE</sequence>
<comment type="caution">
    <text evidence="3">The sequence shown here is derived from an EMBL/GenBank/DDBJ whole genome shotgun (WGS) entry which is preliminary data.</text>
</comment>
<dbReference type="RefSeq" id="WP_203656624.1">
    <property type="nucleotide sequence ID" value="NZ_BAAAZM010000004.1"/>
</dbReference>
<dbReference type="Proteomes" id="UP000612808">
    <property type="component" value="Unassembled WGS sequence"/>
</dbReference>
<name>A0A8J3IY75_9ACTN</name>